<organism evidence="1">
    <name type="scientific">uncultured Acidobacteriota bacterium</name>
    <dbReference type="NCBI Taxonomy" id="171953"/>
    <lineage>
        <taxon>Bacteria</taxon>
        <taxon>Pseudomonadati</taxon>
        <taxon>Acidobacteriota</taxon>
        <taxon>environmental samples</taxon>
    </lineage>
</organism>
<evidence type="ECO:0000313" key="1">
    <source>
        <dbReference type="EMBL" id="AEV23262.1"/>
    </source>
</evidence>
<proteinExistence type="predicted"/>
<name>G9C5G7_9BACT</name>
<gene>
    <name evidence="1" type="ORF">LP001_030</name>
</gene>
<dbReference type="EMBL" id="HQ856049">
    <property type="protein sequence ID" value="AEV23262.1"/>
    <property type="molecule type" value="Genomic_DNA"/>
</dbReference>
<protein>
    <submittedName>
        <fullName evidence="1">PilT domain-containing protein</fullName>
    </submittedName>
</protein>
<sequence length="79" mass="8534">MAKLRQRVTSPVSGRYSALRRSTQEALQLSLPNFEDSVTAAAAQQTGCDFIITRDLKGFRGSPIRSLTPEAALPLLGNS</sequence>
<reference evidence="1" key="1">
    <citation type="journal article" date="2012" name="FEMS Microbiol. Ecol.">
        <title>Characterization of a new Acidobacteria-derived moderately thermostable lipase from a Brazilian Atlantic Forest soil metagenome.</title>
        <authorList>
            <person name="Faoro H."/>
            <person name="Glogauer A."/>
            <person name="Couto G.H."/>
            <person name="de Souza E.M."/>
            <person name="Rigo L.U."/>
            <person name="Cruz L.M."/>
            <person name="Monteiro R.A."/>
            <person name="de Oliveira Pedrosa F."/>
        </authorList>
    </citation>
    <scope>NUCLEOTIDE SEQUENCE</scope>
</reference>
<dbReference type="AlphaFoldDB" id="G9C5G7"/>
<dbReference type="InterPro" id="IPR029060">
    <property type="entry name" value="PIN-like_dom_sf"/>
</dbReference>
<accession>G9C5G7</accession>
<dbReference type="SUPFAM" id="SSF88723">
    <property type="entry name" value="PIN domain-like"/>
    <property type="match status" value="1"/>
</dbReference>